<dbReference type="InterPro" id="IPR051055">
    <property type="entry name" value="PIF1_helicase"/>
</dbReference>
<dbReference type="PANTHER" id="PTHR47642">
    <property type="entry name" value="ATP-DEPENDENT DNA HELICASE"/>
    <property type="match status" value="1"/>
</dbReference>
<dbReference type="EMBL" id="QRZI01000005">
    <property type="protein sequence ID" value="RGV64213.1"/>
    <property type="molecule type" value="Genomic_DNA"/>
</dbReference>
<evidence type="ECO:0000313" key="3">
    <source>
        <dbReference type="Proteomes" id="UP000265828"/>
    </source>
</evidence>
<dbReference type="CDD" id="cd18809">
    <property type="entry name" value="SF1_C_RecD"/>
    <property type="match status" value="1"/>
</dbReference>
<protein>
    <recommendedName>
        <fullName evidence="1">DNA helicase Pif1-like DEAD-box helicase domain-containing protein</fullName>
    </recommendedName>
</protein>
<evidence type="ECO:0000259" key="1">
    <source>
        <dbReference type="Pfam" id="PF05970"/>
    </source>
</evidence>
<dbReference type="InterPro" id="IPR027417">
    <property type="entry name" value="P-loop_NTPase"/>
</dbReference>
<dbReference type="Pfam" id="PF05970">
    <property type="entry name" value="PIF1"/>
    <property type="match status" value="1"/>
</dbReference>
<dbReference type="InterPro" id="IPR010285">
    <property type="entry name" value="DNA_helicase_pif1-like_DEAD"/>
</dbReference>
<feature type="domain" description="DNA helicase Pif1-like DEAD-box helicase" evidence="1">
    <location>
        <begin position="13"/>
        <end position="180"/>
    </location>
</feature>
<evidence type="ECO:0000313" key="2">
    <source>
        <dbReference type="EMBL" id="RGV64213.1"/>
    </source>
</evidence>
<comment type="caution">
    <text evidence="2">The sequence shown here is derived from an EMBL/GenBank/DDBJ whole genome shotgun (WGS) entry which is preliminary data.</text>
</comment>
<dbReference type="GO" id="GO:0003678">
    <property type="term" value="F:DNA helicase activity"/>
    <property type="evidence" value="ECO:0007669"/>
    <property type="project" value="InterPro"/>
</dbReference>
<gene>
    <name evidence="2" type="ORF">DWW07_08350</name>
</gene>
<organism evidence="2 3">
    <name type="scientific">Blautia obeum</name>
    <dbReference type="NCBI Taxonomy" id="40520"/>
    <lineage>
        <taxon>Bacteria</taxon>
        <taxon>Bacillati</taxon>
        <taxon>Bacillota</taxon>
        <taxon>Clostridia</taxon>
        <taxon>Lachnospirales</taxon>
        <taxon>Lachnospiraceae</taxon>
        <taxon>Blautia</taxon>
    </lineage>
</organism>
<dbReference type="Gene3D" id="3.40.50.300">
    <property type="entry name" value="P-loop containing nucleotide triphosphate hydrolases"/>
    <property type="match status" value="2"/>
</dbReference>
<dbReference type="GO" id="GO:0000723">
    <property type="term" value="P:telomere maintenance"/>
    <property type="evidence" value="ECO:0007669"/>
    <property type="project" value="InterPro"/>
</dbReference>
<dbReference type="GO" id="GO:0006281">
    <property type="term" value="P:DNA repair"/>
    <property type="evidence" value="ECO:0007669"/>
    <property type="project" value="InterPro"/>
</dbReference>
<dbReference type="Proteomes" id="UP000265828">
    <property type="component" value="Unassembled WGS sequence"/>
</dbReference>
<proteinExistence type="predicted"/>
<dbReference type="SUPFAM" id="SSF52540">
    <property type="entry name" value="P-loop containing nucleoside triphosphate hydrolases"/>
    <property type="match status" value="2"/>
</dbReference>
<dbReference type="AlphaFoldDB" id="A0A395X7P4"/>
<sequence>MIEGVAMKKKKVKLNKKQQQAVDLILSGVNVFLTGDAGTGKTTVVQQSVKALEKDEKNVLIAATTGVAADNIGMGAVTVHKAFGLGIEFEKYKDAPGFRSSYLQEADVVIIDEIGMCRFDLFSAIVKNIIAENNKRLEPGYSCNGKKKNAVQLIVVGDFFQLPPVIKKEDREILVEMYGTEYEQGEICERGYAFFSRAWKEMEFHCVKLEEVCRQKDAEFLGILNDIKYGRNLQNVIAYLESNQSSDLMEEAPYLVGTNAKADKINQAHMRALDEKTEKKFWAIIEGDVTYEDIKNISFAKQSLVVNVGAKVMLTANDANGEYVNGTMGTIIDISKERGDATCIQVLTDKGKKVDVYRYEREIERQDIEESKEKDKNGETVIVKKIVRKIVGSFKQFPIKIAWAMSIHKSQGQTFGQVNIDPRCWDSGQFYVAVSRAESVAGIHFMDLIRKQYIRTLSDEVIKILKESLYSII</sequence>
<accession>A0A395X7P4</accession>
<name>A0A395X7P4_9FIRM</name>
<dbReference type="PANTHER" id="PTHR47642:SF7">
    <property type="entry name" value="ATP-DEPENDENT DNA HELICASE PIF1"/>
    <property type="match status" value="1"/>
</dbReference>
<reference evidence="2 3" key="1">
    <citation type="submission" date="2018-08" db="EMBL/GenBank/DDBJ databases">
        <title>A genome reference for cultivated species of the human gut microbiota.</title>
        <authorList>
            <person name="Zou Y."/>
            <person name="Xue W."/>
            <person name="Luo G."/>
        </authorList>
    </citation>
    <scope>NUCLEOTIDE SEQUENCE [LARGE SCALE GENOMIC DNA]</scope>
    <source>
        <strain evidence="2 3">AF14-23</strain>
    </source>
</reference>